<name>A0ABD3V4G9_SINWO</name>
<reference evidence="3 4" key="1">
    <citation type="submission" date="2024-11" db="EMBL/GenBank/DDBJ databases">
        <title>Chromosome-level genome assembly of the freshwater bivalve Anodonta woodiana.</title>
        <authorList>
            <person name="Chen X."/>
        </authorList>
    </citation>
    <scope>NUCLEOTIDE SEQUENCE [LARGE SCALE GENOMIC DNA]</scope>
    <source>
        <strain evidence="3">MN2024</strain>
        <tissue evidence="3">Gills</tissue>
    </source>
</reference>
<dbReference type="SUPFAM" id="SSF46934">
    <property type="entry name" value="UBA-like"/>
    <property type="match status" value="1"/>
</dbReference>
<dbReference type="Pfam" id="PF02845">
    <property type="entry name" value="CUE"/>
    <property type="match status" value="1"/>
</dbReference>
<dbReference type="SMART" id="SM00546">
    <property type="entry name" value="CUE"/>
    <property type="match status" value="1"/>
</dbReference>
<evidence type="ECO:0000313" key="4">
    <source>
        <dbReference type="Proteomes" id="UP001634394"/>
    </source>
</evidence>
<feature type="domain" description="CUE" evidence="2">
    <location>
        <begin position="49"/>
        <end position="92"/>
    </location>
</feature>
<feature type="compositionally biased region" description="Basic residues" evidence="1">
    <location>
        <begin position="263"/>
        <end position="273"/>
    </location>
</feature>
<accession>A0ABD3V4G9</accession>
<dbReference type="EMBL" id="JBJQND010000013">
    <property type="protein sequence ID" value="KAL3856534.1"/>
    <property type="molecule type" value="Genomic_DNA"/>
</dbReference>
<feature type="compositionally biased region" description="Basic and acidic residues" evidence="1">
    <location>
        <begin position="558"/>
        <end position="569"/>
    </location>
</feature>
<feature type="region of interest" description="Disordered" evidence="1">
    <location>
        <begin position="116"/>
        <end position="140"/>
    </location>
</feature>
<dbReference type="Gene3D" id="1.10.8.10">
    <property type="entry name" value="DNA helicase RuvA subunit, C-terminal domain"/>
    <property type="match status" value="1"/>
</dbReference>
<dbReference type="CDD" id="cd14366">
    <property type="entry name" value="CUE_CUED1"/>
    <property type="match status" value="1"/>
</dbReference>
<dbReference type="InterPro" id="IPR040195">
    <property type="entry name" value="CUE_CUED1"/>
</dbReference>
<feature type="compositionally biased region" description="Basic and acidic residues" evidence="1">
    <location>
        <begin position="116"/>
        <end position="127"/>
    </location>
</feature>
<organism evidence="3 4">
    <name type="scientific">Sinanodonta woodiana</name>
    <name type="common">Chinese pond mussel</name>
    <name type="synonym">Anodonta woodiana</name>
    <dbReference type="NCBI Taxonomy" id="1069815"/>
    <lineage>
        <taxon>Eukaryota</taxon>
        <taxon>Metazoa</taxon>
        <taxon>Spiralia</taxon>
        <taxon>Lophotrochozoa</taxon>
        <taxon>Mollusca</taxon>
        <taxon>Bivalvia</taxon>
        <taxon>Autobranchia</taxon>
        <taxon>Heteroconchia</taxon>
        <taxon>Palaeoheterodonta</taxon>
        <taxon>Unionida</taxon>
        <taxon>Unionoidea</taxon>
        <taxon>Unionidae</taxon>
        <taxon>Unioninae</taxon>
        <taxon>Sinanodonta</taxon>
    </lineage>
</organism>
<comment type="caution">
    <text evidence="3">The sequence shown here is derived from an EMBL/GenBank/DDBJ whole genome shotgun (WGS) entry which is preliminary data.</text>
</comment>
<evidence type="ECO:0000259" key="2">
    <source>
        <dbReference type="PROSITE" id="PS51140"/>
    </source>
</evidence>
<feature type="region of interest" description="Disordered" evidence="1">
    <location>
        <begin position="528"/>
        <end position="569"/>
    </location>
</feature>
<dbReference type="PROSITE" id="PS51140">
    <property type="entry name" value="CUE"/>
    <property type="match status" value="1"/>
</dbReference>
<evidence type="ECO:0000313" key="3">
    <source>
        <dbReference type="EMBL" id="KAL3856534.1"/>
    </source>
</evidence>
<evidence type="ECO:0000256" key="1">
    <source>
        <dbReference type="SAM" id="MobiDB-lite"/>
    </source>
</evidence>
<dbReference type="Proteomes" id="UP001634394">
    <property type="component" value="Unassembled WGS sequence"/>
</dbReference>
<feature type="compositionally biased region" description="Polar residues" evidence="1">
    <location>
        <begin position="128"/>
        <end position="140"/>
    </location>
</feature>
<feature type="region of interest" description="Disordered" evidence="1">
    <location>
        <begin position="152"/>
        <end position="210"/>
    </location>
</feature>
<dbReference type="PANTHER" id="PTHR13467">
    <property type="entry name" value="CUE DOMAIN CONTAINING PROTEIN 1"/>
    <property type="match status" value="1"/>
</dbReference>
<protein>
    <recommendedName>
        <fullName evidence="2">CUE domain-containing protein</fullName>
    </recommendedName>
</protein>
<dbReference type="InterPro" id="IPR003892">
    <property type="entry name" value="CUE"/>
</dbReference>
<feature type="region of interest" description="Disordered" evidence="1">
    <location>
        <begin position="234"/>
        <end position="358"/>
    </location>
</feature>
<proteinExistence type="predicted"/>
<sequence length="614" mass="70211">MASPDTQNLQSREETNMASTGKDSTSSPENRQLKSGSRSKMSKPTRQLDFTQAMTDFKHMFPTMDNEVIEAVLRANDGAVDDTIDQLLTMTIDSEESQEQDTLLHTAMLQSYEEHCLQSEDRNRQSEESPPSYSEAMQATKQQNIWTTPVFSHMPQSTHNFKSKESSDFPDSDELSLSDTESMSFQMPLPPVMRQSSSGRRFSDQSINSINSSTARKTVFRNWNPPMLGTLPDDFLRLDTPSPPSVWQTHSSTSTPIQDEKPKVHKSKGRQAKLSKSLSVTAKDSRDVQEQSKSGRKSKSAEKIHRTLSMAENPADAGPVREELSLQQHATKKREKHSRSNDRNRTVSSPIQHPKTFPHHHELSCDILSEKMKENERRRKRLSFDIDPEMAQYLEDERLAILLQNGEFLQELRSNEDFMKTLERDRLHASAFEPKTPTEPQVAVIRTPMTDSAVEGYGKDKQDTLEAFPFSQSMPPMEKDKDEDAELRGQLTHMGKASRKQFAALARRFFTPKRKKSSRYLLKEQTAPSMLNLLDNEEGGDDEPDDSFNPPSQYGQRTEIEPVRERTSYKQDVIERTNYKQDVIEKIGYKQDAIERTSYKQDVIERGQDISKML</sequence>
<gene>
    <name evidence="3" type="ORF">ACJMK2_011280</name>
</gene>
<keyword evidence="4" id="KW-1185">Reference proteome</keyword>
<feature type="compositionally biased region" description="Polar residues" evidence="1">
    <location>
        <begin position="194"/>
        <end position="210"/>
    </location>
</feature>
<dbReference type="AlphaFoldDB" id="A0ABD3V4G9"/>
<dbReference type="InterPro" id="IPR040192">
    <property type="entry name" value="CUEDC1"/>
</dbReference>
<feature type="compositionally biased region" description="Acidic residues" evidence="1">
    <location>
        <begin position="535"/>
        <end position="546"/>
    </location>
</feature>
<feature type="compositionally biased region" description="Polar residues" evidence="1">
    <location>
        <begin position="245"/>
        <end position="257"/>
    </location>
</feature>
<dbReference type="PANTHER" id="PTHR13467:SF3">
    <property type="entry name" value="CUE DOMAIN-CONTAINING PROTEIN 1"/>
    <property type="match status" value="1"/>
</dbReference>
<feature type="region of interest" description="Disordered" evidence="1">
    <location>
        <begin position="1"/>
        <end position="47"/>
    </location>
</feature>
<dbReference type="InterPro" id="IPR009060">
    <property type="entry name" value="UBA-like_sf"/>
</dbReference>